<proteinExistence type="predicted"/>
<evidence type="ECO:0000313" key="9">
    <source>
        <dbReference type="EMBL" id="MEQ2442538.1"/>
    </source>
</evidence>
<dbReference type="PANTHER" id="PTHR43726">
    <property type="entry name" value="3-METHYLORNITHINE SYNTHASE"/>
    <property type="match status" value="1"/>
</dbReference>
<comment type="caution">
    <text evidence="9">The sequence shown here is derived from an EMBL/GenBank/DDBJ whole genome shotgun (WGS) entry which is preliminary data.</text>
</comment>
<dbReference type="InterPro" id="IPR013785">
    <property type="entry name" value="Aldolase_TIM"/>
</dbReference>
<dbReference type="PROSITE" id="PS51918">
    <property type="entry name" value="RADICAL_SAM"/>
    <property type="match status" value="1"/>
</dbReference>
<evidence type="ECO:0000256" key="3">
    <source>
        <dbReference type="ARBA" id="ARBA00022691"/>
    </source>
</evidence>
<dbReference type="SFLD" id="SFLDG01060">
    <property type="entry name" value="BATS_domain_containing"/>
    <property type="match status" value="1"/>
</dbReference>
<dbReference type="SFLD" id="SFLDS00029">
    <property type="entry name" value="Radical_SAM"/>
    <property type="match status" value="1"/>
</dbReference>
<evidence type="ECO:0000256" key="6">
    <source>
        <dbReference type="ARBA" id="ARBA00023014"/>
    </source>
</evidence>
<keyword evidence="4" id="KW-0479">Metal-binding</keyword>
<dbReference type="CDD" id="cd01335">
    <property type="entry name" value="Radical_SAM"/>
    <property type="match status" value="1"/>
</dbReference>
<dbReference type="Gene3D" id="3.20.20.70">
    <property type="entry name" value="Aldolase class I"/>
    <property type="match status" value="1"/>
</dbReference>
<dbReference type="InterPro" id="IPR010722">
    <property type="entry name" value="BATS_dom"/>
</dbReference>
<dbReference type="InterPro" id="IPR058240">
    <property type="entry name" value="rSAM_sf"/>
</dbReference>
<dbReference type="SUPFAM" id="SSF102114">
    <property type="entry name" value="Radical SAM enzymes"/>
    <property type="match status" value="1"/>
</dbReference>
<comment type="cofactor">
    <cofactor evidence="7">
        <name>[2Fe-2S] cluster</name>
        <dbReference type="ChEBI" id="CHEBI:190135"/>
    </cofactor>
</comment>
<dbReference type="SMART" id="SM00876">
    <property type="entry name" value="BATS"/>
    <property type="match status" value="1"/>
</dbReference>
<keyword evidence="6" id="KW-0411">Iron-sulfur</keyword>
<reference evidence="9 10" key="1">
    <citation type="submission" date="2024-03" db="EMBL/GenBank/DDBJ databases">
        <title>Human intestinal bacterial collection.</title>
        <authorList>
            <person name="Pauvert C."/>
            <person name="Hitch T.C.A."/>
            <person name="Clavel T."/>
        </authorList>
    </citation>
    <scope>NUCLEOTIDE SEQUENCE [LARGE SCALE GENOMIC DNA]</scope>
    <source>
        <strain evidence="9 10">CLA-AP-H29</strain>
    </source>
</reference>
<dbReference type="Pfam" id="PF04055">
    <property type="entry name" value="Radical_SAM"/>
    <property type="match status" value="1"/>
</dbReference>
<evidence type="ECO:0000259" key="8">
    <source>
        <dbReference type="PROSITE" id="PS51918"/>
    </source>
</evidence>
<dbReference type="PIRSF" id="PIRSF004762">
    <property type="entry name" value="CHP00423"/>
    <property type="match status" value="1"/>
</dbReference>
<dbReference type="SFLD" id="SFLDF00348">
    <property type="entry name" value="FeFe_hydrogenase_maturase_(Hyd"/>
    <property type="match status" value="1"/>
</dbReference>
<evidence type="ECO:0000256" key="5">
    <source>
        <dbReference type="ARBA" id="ARBA00023004"/>
    </source>
</evidence>
<keyword evidence="2" id="KW-0004">4Fe-4S</keyword>
<accession>A0ABV1E5E8</accession>
<dbReference type="InterPro" id="IPR024021">
    <property type="entry name" value="FeFe-hyd_HydE_rSAM"/>
</dbReference>
<dbReference type="RefSeq" id="WP_349231035.1">
    <property type="nucleotide sequence ID" value="NZ_JBBMFK010000004.1"/>
</dbReference>
<dbReference type="InterPro" id="IPR006638">
    <property type="entry name" value="Elp3/MiaA/NifB-like_rSAM"/>
</dbReference>
<dbReference type="SFLD" id="SFLDG01280">
    <property type="entry name" value="HydE/PylB-like"/>
    <property type="match status" value="1"/>
</dbReference>
<name>A0ABV1E5E8_9FIRM</name>
<keyword evidence="3" id="KW-0949">S-adenosyl-L-methionine</keyword>
<dbReference type="NCBIfam" id="TIGR03956">
    <property type="entry name" value="rSAM_HydE"/>
    <property type="match status" value="1"/>
</dbReference>
<protein>
    <submittedName>
        <fullName evidence="9">[FeFe] hydrogenase H-cluster radical SAM maturase HydE</fullName>
    </submittedName>
</protein>
<gene>
    <name evidence="9" type="primary">hydE</name>
    <name evidence="9" type="ORF">WMO64_03540</name>
</gene>
<dbReference type="Proteomes" id="UP001464378">
    <property type="component" value="Unassembled WGS sequence"/>
</dbReference>
<evidence type="ECO:0000313" key="10">
    <source>
        <dbReference type="Proteomes" id="UP001464378"/>
    </source>
</evidence>
<comment type="cofactor">
    <cofactor evidence="1">
        <name>[4Fe-4S] cluster</name>
        <dbReference type="ChEBI" id="CHEBI:49883"/>
    </cofactor>
</comment>
<keyword evidence="10" id="KW-1185">Reference proteome</keyword>
<dbReference type="InterPro" id="IPR007197">
    <property type="entry name" value="rSAM"/>
</dbReference>
<evidence type="ECO:0000256" key="4">
    <source>
        <dbReference type="ARBA" id="ARBA00022723"/>
    </source>
</evidence>
<evidence type="ECO:0000256" key="2">
    <source>
        <dbReference type="ARBA" id="ARBA00022485"/>
    </source>
</evidence>
<dbReference type="EMBL" id="JBBMFK010000004">
    <property type="protein sequence ID" value="MEQ2442538.1"/>
    <property type="molecule type" value="Genomic_DNA"/>
</dbReference>
<sequence>MRDLLDKLCLQRWLSREEWRTLLARRYDLDREALFARALAERRRWYGDQIYVRGLIECSNICRNNCLYCGIRRDNRHVSRYRLDRDTVLACCEKGYGWGFRTFVLQGGEDPGLTPDRVAETVAAIKARWPDCAVTLSLGEFEREVYQLWFDAGADRYLLRHETADSVHYGKLHPPELTLEHRLGCLRTLKDIGYQVGAGFMVGSPGQTADTLAEDFCFLQDFQPHMMGLGPFIPQKDTPFAGEPAGTLEDTLILLSLVRLTLPRVLLPATTALGTIHPQGRELGILAGANVVMPNLSPPAARDKYTLYDNKLRTGDEAAEHLAGLRKRLAAIGCTVAVHRGDFPNHQ</sequence>
<dbReference type="SMART" id="SM00729">
    <property type="entry name" value="Elp3"/>
    <property type="match status" value="1"/>
</dbReference>
<keyword evidence="5" id="KW-0408">Iron</keyword>
<feature type="domain" description="Radical SAM core" evidence="8">
    <location>
        <begin position="48"/>
        <end position="270"/>
    </location>
</feature>
<dbReference type="PANTHER" id="PTHR43726:SF1">
    <property type="entry name" value="BIOTIN SYNTHASE"/>
    <property type="match status" value="1"/>
</dbReference>
<organism evidence="9 10">
    <name type="scientific">Pseudoflavonifractor intestinihominis</name>
    <dbReference type="NCBI Taxonomy" id="3133171"/>
    <lineage>
        <taxon>Bacteria</taxon>
        <taxon>Bacillati</taxon>
        <taxon>Bacillota</taxon>
        <taxon>Clostridia</taxon>
        <taxon>Eubacteriales</taxon>
        <taxon>Oscillospiraceae</taxon>
        <taxon>Pseudoflavonifractor</taxon>
    </lineage>
</organism>
<evidence type="ECO:0000256" key="7">
    <source>
        <dbReference type="ARBA" id="ARBA00034078"/>
    </source>
</evidence>
<evidence type="ECO:0000256" key="1">
    <source>
        <dbReference type="ARBA" id="ARBA00001966"/>
    </source>
</evidence>
<dbReference type="InterPro" id="IPR034422">
    <property type="entry name" value="HydE/PylB-like"/>
</dbReference>